<dbReference type="EMBL" id="LS974623">
    <property type="protein sequence ID" value="CAG7901450.1"/>
    <property type="molecule type" value="Genomic_DNA"/>
</dbReference>
<dbReference type="Gramene" id="A07p10940.2_BraZ1">
    <property type="protein sequence ID" value="A07p10940.2_BraZ1.CDS"/>
    <property type="gene ID" value="A07g10940.2_BraZ1"/>
</dbReference>
<proteinExistence type="predicted"/>
<accession>A0A8D9M989</accession>
<evidence type="ECO:0000313" key="2">
    <source>
        <dbReference type="Proteomes" id="UP000694005"/>
    </source>
</evidence>
<evidence type="ECO:0008006" key="3">
    <source>
        <dbReference type="Google" id="ProtNLM"/>
    </source>
</evidence>
<name>A0A8D9M989_BRACM</name>
<gene>
    <name evidence="1" type="ORF">BRAPAZ1V2_A07P10940.2</name>
</gene>
<dbReference type="AlphaFoldDB" id="A0A8D9M989"/>
<reference evidence="1 2" key="1">
    <citation type="submission" date="2021-07" db="EMBL/GenBank/DDBJ databases">
        <authorList>
            <consortium name="Genoscope - CEA"/>
            <person name="William W."/>
        </authorList>
    </citation>
    <scope>NUCLEOTIDE SEQUENCE [LARGE SCALE GENOMIC DNA]</scope>
</reference>
<sequence>MQGIQERCVCGKRLVRERAPAEVFDYLPGKRFFTCKEYKDDGMHYRQPWVCAVEEELQMMKTRLEKCEEHKSLVEKLEVENQELKKMASYYPGFVNLLTSQTGESSTPEFVNLSGSQSVDVDSPDLPAFSSHSAEASTVKERKKWSPKEDVILISSWLNTSKDPIIGNE</sequence>
<evidence type="ECO:0000313" key="1">
    <source>
        <dbReference type="EMBL" id="CAG7901450.1"/>
    </source>
</evidence>
<organism evidence="1 2">
    <name type="scientific">Brassica campestris</name>
    <name type="common">Field mustard</name>
    <dbReference type="NCBI Taxonomy" id="3711"/>
    <lineage>
        <taxon>Eukaryota</taxon>
        <taxon>Viridiplantae</taxon>
        <taxon>Streptophyta</taxon>
        <taxon>Embryophyta</taxon>
        <taxon>Tracheophyta</taxon>
        <taxon>Spermatophyta</taxon>
        <taxon>Magnoliopsida</taxon>
        <taxon>eudicotyledons</taxon>
        <taxon>Gunneridae</taxon>
        <taxon>Pentapetalae</taxon>
        <taxon>rosids</taxon>
        <taxon>malvids</taxon>
        <taxon>Brassicales</taxon>
        <taxon>Brassicaceae</taxon>
        <taxon>Brassiceae</taxon>
        <taxon>Brassica</taxon>
    </lineage>
</organism>
<dbReference type="Proteomes" id="UP000694005">
    <property type="component" value="Chromosome A07"/>
</dbReference>
<protein>
    <recommendedName>
        <fullName evidence="3">Zinc finger GRF-type domain-containing protein</fullName>
    </recommendedName>
</protein>